<dbReference type="PANTHER" id="PTHR44051:SF8">
    <property type="entry name" value="GLUTATHIONE S-TRANSFERASE GSTA"/>
    <property type="match status" value="1"/>
</dbReference>
<dbReference type="SUPFAM" id="SSF52833">
    <property type="entry name" value="Thioredoxin-like"/>
    <property type="match status" value="1"/>
</dbReference>
<dbReference type="Gene3D" id="1.20.1050.10">
    <property type="match status" value="1"/>
</dbReference>
<dbReference type="STRING" id="1045855.DSC_01500"/>
<evidence type="ECO:0000259" key="2">
    <source>
        <dbReference type="PROSITE" id="PS50405"/>
    </source>
</evidence>
<dbReference type="eggNOG" id="COG0625">
    <property type="taxonomic scope" value="Bacteria"/>
</dbReference>
<evidence type="ECO:0000313" key="3">
    <source>
        <dbReference type="EMBL" id="AER54953.1"/>
    </source>
</evidence>
<accession>G7UU64</accession>
<dbReference type="EMBL" id="CP003093">
    <property type="protein sequence ID" value="AER54953.1"/>
    <property type="molecule type" value="Genomic_DNA"/>
</dbReference>
<dbReference type="Pfam" id="PF13417">
    <property type="entry name" value="GST_N_3"/>
    <property type="match status" value="1"/>
</dbReference>
<dbReference type="PROSITE" id="PS50404">
    <property type="entry name" value="GST_NTER"/>
    <property type="match status" value="1"/>
</dbReference>
<dbReference type="RefSeq" id="WP_014159131.1">
    <property type="nucleotide sequence ID" value="NC_016147.2"/>
</dbReference>
<dbReference type="CDD" id="cd03205">
    <property type="entry name" value="GST_C_6"/>
    <property type="match status" value="1"/>
</dbReference>
<evidence type="ECO:0000313" key="4">
    <source>
        <dbReference type="Proteomes" id="UP000005870"/>
    </source>
</evidence>
<evidence type="ECO:0000259" key="1">
    <source>
        <dbReference type="PROSITE" id="PS50404"/>
    </source>
</evidence>
<dbReference type="AlphaFoldDB" id="G7UU64"/>
<dbReference type="KEGG" id="psd:DSC_01500"/>
<dbReference type="SUPFAM" id="SSF47616">
    <property type="entry name" value="GST C-terminal domain-like"/>
    <property type="match status" value="1"/>
</dbReference>
<proteinExistence type="predicted"/>
<dbReference type="InterPro" id="IPR004045">
    <property type="entry name" value="Glutathione_S-Trfase_N"/>
</dbReference>
<sequence>MILIGVFDSPFVRRVAVSLGVLGLPFEHRDWSTGRDAAQIRQYNPLGRVPTLVLDSEEVLFESSVVLDYLDQTVGAARALLPASGIERRQALQLVALATGAADKAVSMVYERVYRPEDKRHAPWLERCTVQIDSALTALEAHCIQRKDHDWLVGERMTQADMTVACCCTFATDAVPFDLAPYPALAARVARYEALPVFQQFHVAFDAPATT</sequence>
<name>G7UU64_PSEUP</name>
<dbReference type="InterPro" id="IPR040079">
    <property type="entry name" value="Glutathione_S-Trfase"/>
</dbReference>
<dbReference type="Gene3D" id="3.40.30.10">
    <property type="entry name" value="Glutaredoxin"/>
    <property type="match status" value="1"/>
</dbReference>
<dbReference type="InterPro" id="IPR036249">
    <property type="entry name" value="Thioredoxin-like_sf"/>
</dbReference>
<dbReference type="PANTHER" id="PTHR44051">
    <property type="entry name" value="GLUTATHIONE S-TRANSFERASE-RELATED"/>
    <property type="match status" value="1"/>
</dbReference>
<dbReference type="Pfam" id="PF13410">
    <property type="entry name" value="GST_C_2"/>
    <property type="match status" value="1"/>
</dbReference>
<gene>
    <name evidence="3" type="ordered locus">DSC_01500</name>
</gene>
<dbReference type="Proteomes" id="UP000005870">
    <property type="component" value="Chromosome"/>
</dbReference>
<feature type="domain" description="GST C-terminal" evidence="2">
    <location>
        <begin position="84"/>
        <end position="211"/>
    </location>
</feature>
<keyword evidence="4" id="KW-1185">Reference proteome</keyword>
<dbReference type="PROSITE" id="PS50405">
    <property type="entry name" value="GST_CTER"/>
    <property type="match status" value="1"/>
</dbReference>
<protein>
    <submittedName>
        <fullName evidence="3">Glutathione S-transferase</fullName>
    </submittedName>
</protein>
<reference evidence="3 4" key="1">
    <citation type="journal article" date="2012" name="J. Bacteriol.">
        <title>Complete Genome Sequence of the BTEX-Degrading Bacterium Pseudoxanthomonas spadix BD-a59.</title>
        <authorList>
            <person name="Lee S.H."/>
            <person name="Jin H.M."/>
            <person name="Lee H.J."/>
            <person name="Kim J.M."/>
            <person name="Jeon C.O."/>
        </authorList>
    </citation>
    <scope>NUCLEOTIDE SEQUENCE [LARGE SCALE GENOMIC DNA]</scope>
    <source>
        <strain evidence="3 4">BD-a59</strain>
    </source>
</reference>
<dbReference type="InterPro" id="IPR010987">
    <property type="entry name" value="Glutathione-S-Trfase_C-like"/>
</dbReference>
<feature type="domain" description="GST N-terminal" evidence="1">
    <location>
        <begin position="1"/>
        <end position="78"/>
    </location>
</feature>
<dbReference type="GO" id="GO:0016740">
    <property type="term" value="F:transferase activity"/>
    <property type="evidence" value="ECO:0007669"/>
    <property type="project" value="UniProtKB-KW"/>
</dbReference>
<dbReference type="HOGENOM" id="CLU_011226_12_0_6"/>
<organism evidence="3 4">
    <name type="scientific">Pseudoxanthomonas spadix (strain BD-a59)</name>
    <dbReference type="NCBI Taxonomy" id="1045855"/>
    <lineage>
        <taxon>Bacteria</taxon>
        <taxon>Pseudomonadati</taxon>
        <taxon>Pseudomonadota</taxon>
        <taxon>Gammaproteobacteria</taxon>
        <taxon>Lysobacterales</taxon>
        <taxon>Lysobacteraceae</taxon>
        <taxon>Pseudoxanthomonas</taxon>
    </lineage>
</organism>
<dbReference type="InterPro" id="IPR036282">
    <property type="entry name" value="Glutathione-S-Trfase_C_sf"/>
</dbReference>
<dbReference type="OrthoDB" id="5740960at2"/>
<dbReference type="SFLD" id="SFLDS00019">
    <property type="entry name" value="Glutathione_Transferase_(cytos"/>
    <property type="match status" value="1"/>
</dbReference>